<feature type="region of interest" description="Disordered" evidence="4">
    <location>
        <begin position="162"/>
        <end position="187"/>
    </location>
</feature>
<evidence type="ECO:0000313" key="7">
    <source>
        <dbReference type="Proteomes" id="UP000028582"/>
    </source>
</evidence>
<dbReference type="InterPro" id="IPR036875">
    <property type="entry name" value="Znf_CCHC_sf"/>
</dbReference>
<gene>
    <name evidence="6" type="ORF">F444_17086</name>
</gene>
<dbReference type="GO" id="GO:0003676">
    <property type="term" value="F:nucleic acid binding"/>
    <property type="evidence" value="ECO:0007669"/>
    <property type="project" value="InterPro"/>
</dbReference>
<dbReference type="PROSITE" id="PS50158">
    <property type="entry name" value="ZF_CCHC"/>
    <property type="match status" value="1"/>
</dbReference>
<keyword evidence="3" id="KW-0863">Zinc-finger</keyword>
<dbReference type="Pfam" id="PF00098">
    <property type="entry name" value="zf-CCHC"/>
    <property type="match status" value="1"/>
</dbReference>
<proteinExistence type="predicted"/>
<keyword evidence="3" id="KW-0479">Metal-binding</keyword>
<evidence type="ECO:0000256" key="3">
    <source>
        <dbReference type="PROSITE-ProRule" id="PRU00047"/>
    </source>
</evidence>
<evidence type="ECO:0000256" key="4">
    <source>
        <dbReference type="SAM" id="MobiDB-lite"/>
    </source>
</evidence>
<dbReference type="SMART" id="SM00343">
    <property type="entry name" value="ZnF_C2HC"/>
    <property type="match status" value="1"/>
</dbReference>
<organism evidence="6 7">
    <name type="scientific">Phytophthora nicotianae P1976</name>
    <dbReference type="NCBI Taxonomy" id="1317066"/>
    <lineage>
        <taxon>Eukaryota</taxon>
        <taxon>Sar</taxon>
        <taxon>Stramenopiles</taxon>
        <taxon>Oomycota</taxon>
        <taxon>Peronosporomycetes</taxon>
        <taxon>Peronosporales</taxon>
        <taxon>Peronosporaceae</taxon>
        <taxon>Phytophthora</taxon>
    </lineage>
</organism>
<protein>
    <recommendedName>
        <fullName evidence="1">3-dehydroquinate dehydratase</fullName>
        <ecNumber evidence="1">4.2.1.10</ecNumber>
    </recommendedName>
</protein>
<evidence type="ECO:0000259" key="5">
    <source>
        <dbReference type="PROSITE" id="PS50158"/>
    </source>
</evidence>
<comment type="caution">
    <text evidence="6">The sequence shown here is derived from an EMBL/GenBank/DDBJ whole genome shotgun (WGS) entry which is preliminary data.</text>
</comment>
<dbReference type="EMBL" id="ANJA01003175">
    <property type="protein sequence ID" value="ETO65666.1"/>
    <property type="molecule type" value="Genomic_DNA"/>
</dbReference>
<dbReference type="SUPFAM" id="SSF57756">
    <property type="entry name" value="Retrovirus zinc finger-like domains"/>
    <property type="match status" value="1"/>
</dbReference>
<keyword evidence="2" id="KW-0456">Lyase</keyword>
<dbReference type="GO" id="GO:0008270">
    <property type="term" value="F:zinc ion binding"/>
    <property type="evidence" value="ECO:0007669"/>
    <property type="project" value="UniProtKB-KW"/>
</dbReference>
<dbReference type="InterPro" id="IPR001878">
    <property type="entry name" value="Znf_CCHC"/>
</dbReference>
<dbReference type="Proteomes" id="UP000028582">
    <property type="component" value="Unassembled WGS sequence"/>
</dbReference>
<dbReference type="SUPFAM" id="SSF52304">
    <property type="entry name" value="Type II 3-dehydroquinate dehydratase"/>
    <property type="match status" value="1"/>
</dbReference>
<evidence type="ECO:0000256" key="2">
    <source>
        <dbReference type="ARBA" id="ARBA00023239"/>
    </source>
</evidence>
<dbReference type="Gene3D" id="4.10.60.10">
    <property type="entry name" value="Zinc finger, CCHC-type"/>
    <property type="match status" value="1"/>
</dbReference>
<dbReference type="OrthoDB" id="63916at2759"/>
<reference evidence="6 7" key="1">
    <citation type="submission" date="2013-11" db="EMBL/GenBank/DDBJ databases">
        <title>The Genome Sequence of Phytophthora parasitica P1976.</title>
        <authorList>
            <consortium name="The Broad Institute Genomics Platform"/>
            <person name="Russ C."/>
            <person name="Tyler B."/>
            <person name="Panabieres F."/>
            <person name="Shan W."/>
            <person name="Tripathy S."/>
            <person name="Grunwald N."/>
            <person name="Machado M."/>
            <person name="Johnson C.S."/>
            <person name="Walker B."/>
            <person name="Young S."/>
            <person name="Zeng Q."/>
            <person name="Gargeya S."/>
            <person name="Fitzgerald M."/>
            <person name="Haas B."/>
            <person name="Abouelleil A."/>
            <person name="Allen A.W."/>
            <person name="Alvarado L."/>
            <person name="Arachchi H.M."/>
            <person name="Berlin A.M."/>
            <person name="Chapman S.B."/>
            <person name="Gainer-Dewar J."/>
            <person name="Goldberg J."/>
            <person name="Griggs A."/>
            <person name="Gujja S."/>
            <person name="Hansen M."/>
            <person name="Howarth C."/>
            <person name="Imamovic A."/>
            <person name="Ireland A."/>
            <person name="Larimer J."/>
            <person name="McCowan C."/>
            <person name="Murphy C."/>
            <person name="Pearson M."/>
            <person name="Poon T.W."/>
            <person name="Priest M."/>
            <person name="Roberts A."/>
            <person name="Saif S."/>
            <person name="Shea T."/>
            <person name="Sisk P."/>
            <person name="Sykes S."/>
            <person name="Wortman J."/>
            <person name="Nusbaum C."/>
            <person name="Birren B."/>
        </authorList>
    </citation>
    <scope>NUCLEOTIDE SEQUENCE [LARGE SCALE GENOMIC DNA]</scope>
    <source>
        <strain evidence="6 7">P1976</strain>
    </source>
</reference>
<name>A0A080ZGA5_PHYNI</name>
<sequence>MPPDAPVTTATLPLSFMQLIPVITDIPATAQKVSMRSARLVLALTGAGGRRGALPSRSLLLQPRAWRCLSSTGAKTPSNPFEIDLNVLKTPSSPTEKLALDDATRAATSQQTEAQHDINLLHAEMSTLFGEDVAEYGGDTSSASVEEDVTAFNKRTRIREHEEVPKERGAVQPPVTRAAQKPKVVEEISSTDSSVGQSIMRDNALVNVLLLQGPCSFVRGVWTGGDIKRKELQHQIQALADDQKIVVKHREYDSEKIILHMLLEAREDQVVVLCWNISLAKSPFVVHALGLIQSRVIIVSPNNVDHGPLPASVVGVLSGFWNQSISLALSAAANLLAKQTDFSSAKNSQNSAGIASSKKGVLSAKTKKKALTCYLCGKEGHILSKCPELPRNKV</sequence>
<dbReference type="AlphaFoldDB" id="A0A080ZGA5"/>
<accession>A0A080ZGA5</accession>
<evidence type="ECO:0000313" key="6">
    <source>
        <dbReference type="EMBL" id="ETO65666.1"/>
    </source>
</evidence>
<dbReference type="EC" id="4.2.1.10" evidence="1"/>
<feature type="domain" description="CCHC-type" evidence="5">
    <location>
        <begin position="373"/>
        <end position="388"/>
    </location>
</feature>
<dbReference type="GO" id="GO:0003855">
    <property type="term" value="F:3-dehydroquinate dehydratase activity"/>
    <property type="evidence" value="ECO:0007669"/>
    <property type="project" value="UniProtKB-EC"/>
</dbReference>
<keyword evidence="3" id="KW-0862">Zinc</keyword>
<dbReference type="InterPro" id="IPR036441">
    <property type="entry name" value="DHquinase_II_sf"/>
</dbReference>
<dbReference type="Gene3D" id="3.40.50.9100">
    <property type="entry name" value="Dehydroquinase, class II"/>
    <property type="match status" value="1"/>
</dbReference>
<evidence type="ECO:0000256" key="1">
    <source>
        <dbReference type="ARBA" id="ARBA00012060"/>
    </source>
</evidence>